<dbReference type="Proteomes" id="UP001432312">
    <property type="component" value="Chromosome"/>
</dbReference>
<evidence type="ECO:0000256" key="1">
    <source>
        <dbReference type="SAM" id="MobiDB-lite"/>
    </source>
</evidence>
<feature type="compositionally biased region" description="Low complexity" evidence="1">
    <location>
        <begin position="54"/>
        <end position="86"/>
    </location>
</feature>
<organism evidence="2 3">
    <name type="scientific">Streptomyces erythrochromogenes</name>
    <dbReference type="NCBI Taxonomy" id="285574"/>
    <lineage>
        <taxon>Bacteria</taxon>
        <taxon>Bacillati</taxon>
        <taxon>Actinomycetota</taxon>
        <taxon>Actinomycetes</taxon>
        <taxon>Kitasatosporales</taxon>
        <taxon>Streptomycetaceae</taxon>
        <taxon>Streptomyces</taxon>
    </lineage>
</organism>
<dbReference type="RefSeq" id="WP_328740910.1">
    <property type="nucleotide sequence ID" value="NZ_CP108036.1"/>
</dbReference>
<name>A0ABZ1QMQ8_9ACTN</name>
<proteinExistence type="predicted"/>
<reference evidence="2" key="1">
    <citation type="submission" date="2022-10" db="EMBL/GenBank/DDBJ databases">
        <title>The complete genomes of actinobacterial strains from the NBC collection.</title>
        <authorList>
            <person name="Joergensen T.S."/>
            <person name="Alvarez Arevalo M."/>
            <person name="Sterndorff E.B."/>
            <person name="Faurdal D."/>
            <person name="Vuksanovic O."/>
            <person name="Mourched A.-S."/>
            <person name="Charusanti P."/>
            <person name="Shaw S."/>
            <person name="Blin K."/>
            <person name="Weber T."/>
        </authorList>
    </citation>
    <scope>NUCLEOTIDE SEQUENCE</scope>
    <source>
        <strain evidence="2">NBC_00303</strain>
    </source>
</reference>
<keyword evidence="3" id="KW-1185">Reference proteome</keyword>
<evidence type="ECO:0000313" key="3">
    <source>
        <dbReference type="Proteomes" id="UP001432312"/>
    </source>
</evidence>
<dbReference type="EMBL" id="CP108036">
    <property type="protein sequence ID" value="WUN83740.1"/>
    <property type="molecule type" value="Genomic_DNA"/>
</dbReference>
<dbReference type="GeneID" id="95501918"/>
<evidence type="ECO:0000313" key="2">
    <source>
        <dbReference type="EMBL" id="WUN83740.1"/>
    </source>
</evidence>
<accession>A0ABZ1QMQ8</accession>
<feature type="region of interest" description="Disordered" evidence="1">
    <location>
        <begin position="54"/>
        <end position="106"/>
    </location>
</feature>
<gene>
    <name evidence="2" type="ORF">OHA91_37720</name>
</gene>
<sequence>MLCGRLVLTRRELARSMAELRAAQEHQRELRARASAAPWTDCATWSPCCAPRATPTRNSPCTPRPSPCSTACTRPVRPSSSRSAAPGTVLEATGINTPARQPALGLPSARHGLLGLGERAEHLDGSLSHGPTPTGGYRLHLRLPGRRLGEQAEAEAELRPLGGFAAGATGERS</sequence>
<feature type="region of interest" description="Disordered" evidence="1">
    <location>
        <begin position="148"/>
        <end position="173"/>
    </location>
</feature>
<protein>
    <submittedName>
        <fullName evidence="2">Uncharacterized protein</fullName>
    </submittedName>
</protein>